<keyword evidence="1" id="KW-0175">Coiled coil</keyword>
<evidence type="ECO:0000313" key="4">
    <source>
        <dbReference type="Proteomes" id="UP000601435"/>
    </source>
</evidence>
<gene>
    <name evidence="3" type="ORF">SNEC2469_LOCUS30746</name>
</gene>
<dbReference type="AlphaFoldDB" id="A0A813BHC6"/>
<sequence length="177" mass="19384">MAEIRLQDGGGPHASRSSRAELGEVPCLTAGLPTPDSVQSQKEAHIASLERELREGVAQLAEQHRRKTDELHAKANQQRSQLSLALEKMVKEQEALLDRQHQAQSQQLQEAAQRQLTELKQQAELLVQAWRAQEGQIPPAHIRGLPRESLKVPSGGSMRVAWPAYAAGQGGSMAVLV</sequence>
<protein>
    <recommendedName>
        <fullName evidence="5">Reticulocyte-binding protein 2-like a</fullName>
    </recommendedName>
</protein>
<organism evidence="3 4">
    <name type="scientific">Symbiodinium necroappetens</name>
    <dbReference type="NCBI Taxonomy" id="1628268"/>
    <lineage>
        <taxon>Eukaryota</taxon>
        <taxon>Sar</taxon>
        <taxon>Alveolata</taxon>
        <taxon>Dinophyceae</taxon>
        <taxon>Suessiales</taxon>
        <taxon>Symbiodiniaceae</taxon>
        <taxon>Symbiodinium</taxon>
    </lineage>
</organism>
<reference evidence="3" key="1">
    <citation type="submission" date="2021-02" db="EMBL/GenBank/DDBJ databases">
        <authorList>
            <person name="Dougan E. K."/>
            <person name="Rhodes N."/>
            <person name="Thang M."/>
            <person name="Chan C."/>
        </authorList>
    </citation>
    <scope>NUCLEOTIDE SEQUENCE</scope>
</reference>
<feature type="non-terminal residue" evidence="3">
    <location>
        <position position="1"/>
    </location>
</feature>
<keyword evidence="4" id="KW-1185">Reference proteome</keyword>
<name>A0A813BHC6_9DINO</name>
<dbReference type="EMBL" id="CAJNJA010072487">
    <property type="protein sequence ID" value="CAE7907043.1"/>
    <property type="molecule type" value="Genomic_DNA"/>
</dbReference>
<evidence type="ECO:0000313" key="3">
    <source>
        <dbReference type="EMBL" id="CAE7907043.1"/>
    </source>
</evidence>
<dbReference type="Proteomes" id="UP000601435">
    <property type="component" value="Unassembled WGS sequence"/>
</dbReference>
<feature type="region of interest" description="Disordered" evidence="2">
    <location>
        <begin position="1"/>
        <end position="22"/>
    </location>
</feature>
<dbReference type="OrthoDB" id="431460at2759"/>
<evidence type="ECO:0000256" key="2">
    <source>
        <dbReference type="SAM" id="MobiDB-lite"/>
    </source>
</evidence>
<feature type="coiled-coil region" evidence="1">
    <location>
        <begin position="46"/>
        <end position="129"/>
    </location>
</feature>
<evidence type="ECO:0008006" key="5">
    <source>
        <dbReference type="Google" id="ProtNLM"/>
    </source>
</evidence>
<comment type="caution">
    <text evidence="3">The sequence shown here is derived from an EMBL/GenBank/DDBJ whole genome shotgun (WGS) entry which is preliminary data.</text>
</comment>
<accession>A0A813BHC6</accession>
<proteinExistence type="predicted"/>
<evidence type="ECO:0000256" key="1">
    <source>
        <dbReference type="SAM" id="Coils"/>
    </source>
</evidence>